<dbReference type="FunFam" id="1.20.120.1080:FF:000005">
    <property type="entry name" value="ATP-dependent helicase HrpA"/>
    <property type="match status" value="1"/>
</dbReference>
<dbReference type="SMART" id="SM00490">
    <property type="entry name" value="HELICc"/>
    <property type="match status" value="1"/>
</dbReference>
<dbReference type="InterPro" id="IPR011709">
    <property type="entry name" value="DEAD-box_helicase_OB_fold"/>
</dbReference>
<reference evidence="7" key="1">
    <citation type="submission" date="2018-06" db="EMBL/GenBank/DDBJ databases">
        <authorList>
            <person name="Zhirakovskaya E."/>
        </authorList>
    </citation>
    <scope>NUCLEOTIDE SEQUENCE</scope>
</reference>
<dbReference type="NCBIfam" id="NF008348">
    <property type="entry name" value="PRK11131.1"/>
    <property type="match status" value="1"/>
</dbReference>
<dbReference type="Pfam" id="PF21010">
    <property type="entry name" value="HA2_C"/>
    <property type="match status" value="1"/>
</dbReference>
<dbReference type="SMART" id="SM00487">
    <property type="entry name" value="DEXDc"/>
    <property type="match status" value="1"/>
</dbReference>
<dbReference type="GO" id="GO:0016787">
    <property type="term" value="F:hydrolase activity"/>
    <property type="evidence" value="ECO:0007669"/>
    <property type="project" value="UniProtKB-KW"/>
</dbReference>
<dbReference type="InterPro" id="IPR014001">
    <property type="entry name" value="Helicase_ATP-bd"/>
</dbReference>
<dbReference type="InterPro" id="IPR011545">
    <property type="entry name" value="DEAD/DEAH_box_helicase_dom"/>
</dbReference>
<sequence length="1299" mass="148850">MLSEVFRFRRRLQKIRQAKKVDEAQLAKLTQDIDLSVAMVESRRQNLPKISYHDELPIAQKSELIKKTILENQVTILCGETGSGKTTQLPKICLDIGLGVRGKIAHTQPRRLAARAVSQRIAEELGTELGNEVGFKVRFSDKSNQQSYIKLMTDGILLAECNHDTFLNQYDTIIIDEAHERSLNIDFLLGYLHRLINKRKDLKIIITSATIDPERFARHFNDAPVINVSGRTYPVEVRYRPYQSAEEENSKTLQDGIIEAVNELSKIDRGDILIFLSGERDIRETADALANEKHNRHLDNTEVLPLLARLSNAEQNRIFHSSSKRRIVLATNVAETSLTVPGIKYVIDSGVARISRYSWRSKIQRLPIEKISQASANQRKGRCGRMSAGICIRLYDENDFDLRDEFTEPEIKRTNLASVILQMESMRLGHIDDFPFVEPPEDKLVNDGYKLLFELGAINKQYQLTKIGKHISHFPIDPKLACILLQAKNENALREVLIIVSALATQDPRERPLDKQQAADEKHAIFKDKISDFIFYINLWQSYHAEKKELSSNQLRKWCRKNFISWMRMREWIDTFNQIKKMLASLKLNLNTNAASYEQIHRALLFGLLANIGIKDEGKEYIGARNKKFNIFPGSALFKSTPQWIMSAEIVETTKVYARTNAKIDVAWIEPSAKHLLKYHYQNPHWEKKRSHVVALEQASLYGLIIHADKKVSYGRINPIEAREIFIRCALIAGDFESTAAFYQHNRQLIKDLESLEAKSRRRDVIVDENILFDFYNQTLPADIFSGATLDKWLRHNSEEAKTLFLSNDYLIRDDATIVSDALFPDSLEMNGARFPLEYHFDPRKNCDGLTLITPVAGLAAVNPQRCEWLIPGLLQDKIIALIKSLPKSLRKNFVPAPNFAEACVQAFTASDEIFKTTLNTAINMAIANHLKKMTGVYVAYDAWDEEKVAPHLLMNFRVMAEDGSAIEEGRDLQLIKNKLAGVYEGIDEGIGKAAQNADGDLTQSAEINAGSQYDQDNISPDSLDAMAESVEIELQGITITAYPALVKDGRQVNLRVLTSQKKAVSETHQALRQLLSNALSEQVKNLKTSITNIQNLCLKYSDFGCCEDLKQNIINKTLDEIFLYKPIKSSTEFTERLTQGRSELHDVAKRWSNLISNILDGYRVIKKLINKPALSQLDIVTDIQAQLECLFPPDFIKLTNQQWLQEYPRYLKAIEKRFDKSKTNATRDRQLRIDFNKSWDEYIKRQAVLEKKHVESDQLDHYRWMLEEYRVSLFAQELKTKFPVSEKRLKKYWRDISV</sequence>
<dbReference type="Pfam" id="PF11898">
    <property type="entry name" value="DUF3418"/>
    <property type="match status" value="1"/>
</dbReference>
<dbReference type="InterPro" id="IPR024590">
    <property type="entry name" value="HrpA_C"/>
</dbReference>
<dbReference type="InterPro" id="IPR027417">
    <property type="entry name" value="P-loop_NTPase"/>
</dbReference>
<keyword evidence="4" id="KW-0067">ATP-binding</keyword>
<evidence type="ECO:0000256" key="3">
    <source>
        <dbReference type="ARBA" id="ARBA00022806"/>
    </source>
</evidence>
<keyword evidence="1" id="KW-0547">Nucleotide-binding</keyword>
<feature type="domain" description="Helicase ATP-binding" evidence="5">
    <location>
        <begin position="66"/>
        <end position="229"/>
    </location>
</feature>
<dbReference type="PANTHER" id="PTHR18934:SF99">
    <property type="entry name" value="ATP-DEPENDENT RNA HELICASE DHX37-RELATED"/>
    <property type="match status" value="1"/>
</dbReference>
<dbReference type="SUPFAM" id="SSF52540">
    <property type="entry name" value="P-loop containing nucleoside triphosphate hydrolases"/>
    <property type="match status" value="1"/>
</dbReference>
<evidence type="ECO:0000259" key="5">
    <source>
        <dbReference type="PROSITE" id="PS51192"/>
    </source>
</evidence>
<dbReference type="Gene3D" id="1.20.120.1080">
    <property type="match status" value="1"/>
</dbReference>
<name>A0A3B0W2S8_9ZZZZ</name>
<dbReference type="GO" id="GO:0005524">
    <property type="term" value="F:ATP binding"/>
    <property type="evidence" value="ECO:0007669"/>
    <property type="project" value="UniProtKB-KW"/>
</dbReference>
<gene>
    <name evidence="7" type="ORF">MNBD_GAMMA06-1873</name>
</gene>
<dbReference type="GO" id="GO:0003724">
    <property type="term" value="F:RNA helicase activity"/>
    <property type="evidence" value="ECO:0007669"/>
    <property type="project" value="InterPro"/>
</dbReference>
<proteinExistence type="predicted"/>
<evidence type="ECO:0000256" key="1">
    <source>
        <dbReference type="ARBA" id="ARBA00022741"/>
    </source>
</evidence>
<dbReference type="InterPro" id="IPR010222">
    <property type="entry name" value="RNA_helicase_HrpA"/>
</dbReference>
<protein>
    <submittedName>
        <fullName evidence="7">ATP-dependent helicase HrpA</fullName>
    </submittedName>
</protein>
<dbReference type="PROSITE" id="PS51192">
    <property type="entry name" value="HELICASE_ATP_BIND_1"/>
    <property type="match status" value="1"/>
</dbReference>
<dbReference type="Pfam" id="PF00271">
    <property type="entry name" value="Helicase_C"/>
    <property type="match status" value="1"/>
</dbReference>
<keyword evidence="3 7" id="KW-0347">Helicase</keyword>
<dbReference type="InterPro" id="IPR003593">
    <property type="entry name" value="AAA+_ATPase"/>
</dbReference>
<dbReference type="GO" id="GO:0003723">
    <property type="term" value="F:RNA binding"/>
    <property type="evidence" value="ECO:0007669"/>
    <property type="project" value="TreeGrafter"/>
</dbReference>
<organism evidence="7">
    <name type="scientific">hydrothermal vent metagenome</name>
    <dbReference type="NCBI Taxonomy" id="652676"/>
    <lineage>
        <taxon>unclassified sequences</taxon>
        <taxon>metagenomes</taxon>
        <taxon>ecological metagenomes</taxon>
    </lineage>
</organism>
<dbReference type="EMBL" id="UOFD01000007">
    <property type="protein sequence ID" value="VAW50178.1"/>
    <property type="molecule type" value="Genomic_DNA"/>
</dbReference>
<dbReference type="PROSITE" id="PS51194">
    <property type="entry name" value="HELICASE_CTER"/>
    <property type="match status" value="1"/>
</dbReference>
<dbReference type="Pfam" id="PF00270">
    <property type="entry name" value="DEAD"/>
    <property type="match status" value="1"/>
</dbReference>
<feature type="domain" description="Helicase C-terminal" evidence="6">
    <location>
        <begin position="252"/>
        <end position="427"/>
    </location>
</feature>
<dbReference type="Pfam" id="PF04408">
    <property type="entry name" value="WHD_HA2"/>
    <property type="match status" value="1"/>
</dbReference>
<dbReference type="PANTHER" id="PTHR18934">
    <property type="entry name" value="ATP-DEPENDENT RNA HELICASE"/>
    <property type="match status" value="1"/>
</dbReference>
<dbReference type="SMART" id="SM00382">
    <property type="entry name" value="AAA"/>
    <property type="match status" value="1"/>
</dbReference>
<dbReference type="NCBIfam" id="TIGR01967">
    <property type="entry name" value="DEAH_box_HrpA"/>
    <property type="match status" value="1"/>
</dbReference>
<evidence type="ECO:0000259" key="6">
    <source>
        <dbReference type="PROSITE" id="PS51194"/>
    </source>
</evidence>
<dbReference type="Gene3D" id="3.40.50.300">
    <property type="entry name" value="P-loop containing nucleotide triphosphate hydrolases"/>
    <property type="match status" value="2"/>
</dbReference>
<accession>A0A3B0W2S8</accession>
<keyword evidence="2" id="KW-0378">Hydrolase</keyword>
<dbReference type="SMART" id="SM00847">
    <property type="entry name" value="HA2"/>
    <property type="match status" value="1"/>
</dbReference>
<dbReference type="InterPro" id="IPR007502">
    <property type="entry name" value="Helicase-assoc_dom"/>
</dbReference>
<dbReference type="CDD" id="cd18791">
    <property type="entry name" value="SF2_C_RHA"/>
    <property type="match status" value="1"/>
</dbReference>
<dbReference type="InterPro" id="IPR048333">
    <property type="entry name" value="HA2_WH"/>
</dbReference>
<evidence type="ECO:0000256" key="2">
    <source>
        <dbReference type="ARBA" id="ARBA00022801"/>
    </source>
</evidence>
<evidence type="ECO:0000256" key="4">
    <source>
        <dbReference type="ARBA" id="ARBA00022840"/>
    </source>
</evidence>
<dbReference type="InterPro" id="IPR001650">
    <property type="entry name" value="Helicase_C-like"/>
</dbReference>
<dbReference type="FunFam" id="3.40.50.300:FF:000575">
    <property type="entry name" value="ATP-dependent helicase hrpA"/>
    <property type="match status" value="1"/>
</dbReference>
<evidence type="ECO:0000313" key="7">
    <source>
        <dbReference type="EMBL" id="VAW50178.1"/>
    </source>
</evidence>
<dbReference type="Pfam" id="PF07717">
    <property type="entry name" value="OB_NTP_bind"/>
    <property type="match status" value="1"/>
</dbReference>